<protein>
    <submittedName>
        <fullName evidence="4">Saccharopine dehydrogenase C-terminal domain-containing protein</fullName>
    </submittedName>
</protein>
<evidence type="ECO:0000256" key="1">
    <source>
        <dbReference type="ARBA" id="ARBA00023002"/>
    </source>
</evidence>
<gene>
    <name evidence="4" type="ORF">P0O24_04655</name>
</gene>
<dbReference type="SUPFAM" id="SSF51735">
    <property type="entry name" value="NAD(P)-binding Rossmann-fold domains"/>
    <property type="match status" value="1"/>
</dbReference>
<dbReference type="EMBL" id="JARFPL010000010">
    <property type="protein sequence ID" value="MDF0592869.1"/>
    <property type="molecule type" value="Genomic_DNA"/>
</dbReference>
<dbReference type="PANTHER" id="PTHR11133:SF22">
    <property type="entry name" value="ALPHA-AMINOADIPIC SEMIALDEHYDE SYNTHASE, MITOCHONDRIAL"/>
    <property type="match status" value="1"/>
</dbReference>
<organism evidence="4 5">
    <name type="scientific">Candidatus Methanocrinis alkalitolerans</name>
    <dbReference type="NCBI Taxonomy" id="3033395"/>
    <lineage>
        <taxon>Archaea</taxon>
        <taxon>Methanobacteriati</taxon>
        <taxon>Methanobacteriota</taxon>
        <taxon>Stenosarchaea group</taxon>
        <taxon>Methanomicrobia</taxon>
        <taxon>Methanotrichales</taxon>
        <taxon>Methanotrichaceae</taxon>
        <taxon>Methanocrinis</taxon>
    </lineage>
</organism>
<feature type="domain" description="Saccharopine dehydrogenase NADP binding" evidence="2">
    <location>
        <begin position="3"/>
        <end position="113"/>
    </location>
</feature>
<evidence type="ECO:0000259" key="3">
    <source>
        <dbReference type="Pfam" id="PF16653"/>
    </source>
</evidence>
<proteinExistence type="predicted"/>
<dbReference type="Pfam" id="PF16653">
    <property type="entry name" value="Sacchrp_dh_C"/>
    <property type="match status" value="1"/>
</dbReference>
<keyword evidence="5" id="KW-1185">Reference proteome</keyword>
<comment type="caution">
    <text evidence="4">The sequence shown here is derived from an EMBL/GenBank/DDBJ whole genome shotgun (WGS) entry which is preliminary data.</text>
</comment>
<name>A0ABT5XDT5_9EURY</name>
<dbReference type="InterPro" id="IPR051168">
    <property type="entry name" value="AASS"/>
</dbReference>
<dbReference type="InterPro" id="IPR032095">
    <property type="entry name" value="Sacchrp_dh-like_C"/>
</dbReference>
<reference evidence="4 5" key="1">
    <citation type="submission" date="2023-03" db="EMBL/GenBank/DDBJ databases">
        <title>Whole genome sequencing of Methanotrichaceae archaeon M04Ac.</title>
        <authorList>
            <person name="Khomyakova M.A."/>
            <person name="Merkel A.Y."/>
            <person name="Slobodkin A.I."/>
        </authorList>
    </citation>
    <scope>NUCLEOTIDE SEQUENCE [LARGE SCALE GENOMIC DNA]</scope>
    <source>
        <strain evidence="4 5">M04Ac</strain>
    </source>
</reference>
<dbReference type="Gene3D" id="3.40.50.720">
    <property type="entry name" value="NAD(P)-binding Rossmann-like Domain"/>
    <property type="match status" value="2"/>
</dbReference>
<feature type="domain" description="Saccharopine dehydrogenase-like C-terminal" evidence="3">
    <location>
        <begin position="148"/>
        <end position="402"/>
    </location>
</feature>
<dbReference type="RefSeq" id="WP_316968573.1">
    <property type="nucleotide sequence ID" value="NZ_JARFPL010000010.1"/>
</dbReference>
<dbReference type="InterPro" id="IPR036291">
    <property type="entry name" value="NAD(P)-bd_dom_sf"/>
</dbReference>
<dbReference type="Pfam" id="PF03435">
    <property type="entry name" value="Sacchrp_dh_NADP"/>
    <property type="match status" value="1"/>
</dbReference>
<accession>A0ABT5XDT5</accession>
<dbReference type="InterPro" id="IPR005097">
    <property type="entry name" value="Sacchrp_dh_NADP-bd"/>
</dbReference>
<sequence>MRVLVFGGTGRIGSSAAWDLARAEDVEEVGIVGKGEEGLKRAAAWIGSDKIRLHRQDIAEEGGTMRLMDGYDVGVFALPDRRTSYRALEMAIGTSLPAVDVLEEYHRRPDVHETEGLAIPGGMTPDEYGDSLHERAEENGVTFLDGMGFAPGLSNATIGRGIDLLDSAEAATARVGGIPSREAAANHPLRYTVTWSFAHALREYMIDARVLRGGRIVEAPPLSDRESFVFEAFGKAEALEAAVTPGMPSLLYTRGDLAEFSEKTVRWPGHWAGIDALKECGLLDLEPTEFQGEIIRPREFFVSVVEPKLRPLPGEGDVCVMYNSVLGEKGGEAARVDHHLWAGPDEVVGISAMARVTGFSAAVAARMIGRKEIKEKGIVAPEDAIRGALYERYMEELNRRGIVVQETASPRTSPIQG</sequence>
<keyword evidence="1" id="KW-0560">Oxidoreductase</keyword>
<evidence type="ECO:0000259" key="2">
    <source>
        <dbReference type="Pfam" id="PF03435"/>
    </source>
</evidence>
<dbReference type="Proteomes" id="UP001215956">
    <property type="component" value="Unassembled WGS sequence"/>
</dbReference>
<evidence type="ECO:0000313" key="5">
    <source>
        <dbReference type="Proteomes" id="UP001215956"/>
    </source>
</evidence>
<evidence type="ECO:0000313" key="4">
    <source>
        <dbReference type="EMBL" id="MDF0592869.1"/>
    </source>
</evidence>
<dbReference type="SUPFAM" id="SSF55347">
    <property type="entry name" value="Glyceraldehyde-3-phosphate dehydrogenase-like, C-terminal domain"/>
    <property type="match status" value="1"/>
</dbReference>
<dbReference type="PANTHER" id="PTHR11133">
    <property type="entry name" value="SACCHAROPINE DEHYDROGENASE"/>
    <property type="match status" value="1"/>
</dbReference>
<dbReference type="Gene3D" id="3.30.360.10">
    <property type="entry name" value="Dihydrodipicolinate Reductase, domain 2"/>
    <property type="match status" value="1"/>
</dbReference>